<dbReference type="Pfam" id="PF21077">
    <property type="entry name" value="GDH_ACT3"/>
    <property type="match status" value="1"/>
</dbReference>
<dbReference type="InterPro" id="IPR049064">
    <property type="entry name" value="NAD_Glu_DH_ACT3"/>
</dbReference>
<dbReference type="InterPro" id="IPR049056">
    <property type="entry name" value="NAD_Glu_DH_HM3"/>
</dbReference>
<feature type="domain" description="NAD-glutamate dehydrogenase ACT2" evidence="5">
    <location>
        <begin position="400"/>
        <end position="489"/>
    </location>
</feature>
<dbReference type="SUPFAM" id="SSF53223">
    <property type="entry name" value="Aminoacid dehydrogenase-like, N-terminal domain"/>
    <property type="match status" value="1"/>
</dbReference>
<dbReference type="PANTHER" id="PTHR43403">
    <property type="entry name" value="NAD-SPECIFIC GLUTAMATE DEHYDROGENASE"/>
    <property type="match status" value="1"/>
</dbReference>
<dbReference type="Pfam" id="PF21073">
    <property type="entry name" value="GDH_HM1"/>
    <property type="match status" value="1"/>
</dbReference>
<reference evidence="7 8" key="1">
    <citation type="submission" date="2021-11" db="EMBL/GenBank/DDBJ databases">
        <authorList>
            <person name="Lee D.-H."/>
            <person name="Kim S.-B."/>
        </authorList>
    </citation>
    <scope>NUCLEOTIDE SEQUENCE [LARGE SCALE GENOMIC DNA]</scope>
    <source>
        <strain evidence="7 8">KCTC 52223</strain>
    </source>
</reference>
<dbReference type="InterPro" id="IPR028971">
    <property type="entry name" value="NAD-GDH_cat"/>
</dbReference>
<feature type="domain" description="NAD-glutamate dehydrogenase catalytic" evidence="2">
    <location>
        <begin position="730"/>
        <end position="1225"/>
    </location>
</feature>
<dbReference type="InterPro" id="IPR007780">
    <property type="entry name" value="NAD_Glu_DH_bac"/>
</dbReference>
<accession>A0ABS8KU32</accession>
<dbReference type="RefSeq" id="WP_230550460.1">
    <property type="nucleotide sequence ID" value="NZ_JAJISD010000003.1"/>
</dbReference>
<evidence type="ECO:0000259" key="2">
    <source>
        <dbReference type="Pfam" id="PF05088"/>
    </source>
</evidence>
<dbReference type="InterPro" id="IPR049059">
    <property type="entry name" value="NAD_Glu_DH_HM1"/>
</dbReference>
<dbReference type="InterPro" id="IPR024727">
    <property type="entry name" value="NAD_Glu_DH_N_ACT1"/>
</dbReference>
<dbReference type="SUPFAM" id="SSF51735">
    <property type="entry name" value="NAD(P)-binding Rossmann-fold domains"/>
    <property type="match status" value="1"/>
</dbReference>
<name>A0ABS8KU32_9HYPH</name>
<evidence type="ECO:0000259" key="5">
    <source>
        <dbReference type="Pfam" id="PF21076"/>
    </source>
</evidence>
<dbReference type="InterPro" id="IPR048381">
    <property type="entry name" value="GDH_C"/>
</dbReference>
<comment type="caution">
    <text evidence="7">The sequence shown here is derived from an EMBL/GenBank/DDBJ whole genome shotgun (WGS) entry which is preliminary data.</text>
</comment>
<dbReference type="Pfam" id="PF05088">
    <property type="entry name" value="Bac_GDH_CD"/>
    <property type="match status" value="1"/>
</dbReference>
<evidence type="ECO:0000313" key="8">
    <source>
        <dbReference type="Proteomes" id="UP001198862"/>
    </source>
</evidence>
<evidence type="ECO:0000259" key="4">
    <source>
        <dbReference type="Pfam" id="PF21075"/>
    </source>
</evidence>
<organism evidence="7 8">
    <name type="scientific">Reyranella aquatilis</name>
    <dbReference type="NCBI Taxonomy" id="2035356"/>
    <lineage>
        <taxon>Bacteria</taxon>
        <taxon>Pseudomonadati</taxon>
        <taxon>Pseudomonadota</taxon>
        <taxon>Alphaproteobacteria</taxon>
        <taxon>Hyphomicrobiales</taxon>
        <taxon>Reyranellaceae</taxon>
        <taxon>Reyranella</taxon>
    </lineage>
</organism>
<dbReference type="Pfam" id="PF21074">
    <property type="entry name" value="GDH_C"/>
    <property type="match status" value="1"/>
</dbReference>
<dbReference type="PIRSF" id="PIRSF036761">
    <property type="entry name" value="GDH_Mll4104"/>
    <property type="match status" value="1"/>
</dbReference>
<gene>
    <name evidence="7" type="ORF">LJ725_09750</name>
</gene>
<feature type="domain" description="NAD-specific glutamate dehydrogenase C-terminal" evidence="3">
    <location>
        <begin position="1271"/>
        <end position="1609"/>
    </location>
</feature>
<feature type="domain" description="NAD-glutamate dehydrogenase ACT3" evidence="6">
    <location>
        <begin position="551"/>
        <end position="626"/>
    </location>
</feature>
<dbReference type="Proteomes" id="UP001198862">
    <property type="component" value="Unassembled WGS sequence"/>
</dbReference>
<evidence type="ECO:0000313" key="7">
    <source>
        <dbReference type="EMBL" id="MCC8429252.1"/>
    </source>
</evidence>
<dbReference type="PANTHER" id="PTHR43403:SF1">
    <property type="entry name" value="NAD-SPECIFIC GLUTAMATE DEHYDROGENASE"/>
    <property type="match status" value="1"/>
</dbReference>
<evidence type="ECO:0000259" key="6">
    <source>
        <dbReference type="Pfam" id="PF21077"/>
    </source>
</evidence>
<keyword evidence="8" id="KW-1185">Reference proteome</keyword>
<proteinExistence type="predicted"/>
<dbReference type="Pfam" id="PF21079">
    <property type="entry name" value="GDH_HM2"/>
    <property type="match status" value="1"/>
</dbReference>
<dbReference type="InterPro" id="IPR046346">
    <property type="entry name" value="Aminoacid_DH-like_N_sf"/>
</dbReference>
<dbReference type="Pfam" id="PF21075">
    <property type="entry name" value="GDH_ACT1"/>
    <property type="match status" value="1"/>
</dbReference>
<keyword evidence="1" id="KW-0560">Oxidoreductase</keyword>
<dbReference type="InterPro" id="IPR049062">
    <property type="entry name" value="NAD_Glu_DH_ACT2"/>
</dbReference>
<evidence type="ECO:0000256" key="1">
    <source>
        <dbReference type="ARBA" id="ARBA00023002"/>
    </source>
</evidence>
<dbReference type="Pfam" id="PF21078">
    <property type="entry name" value="GDH_HM3"/>
    <property type="match status" value="1"/>
</dbReference>
<dbReference type="Gene3D" id="3.40.50.720">
    <property type="entry name" value="NAD(P)-binding Rossmann-like Domain"/>
    <property type="match status" value="1"/>
</dbReference>
<evidence type="ECO:0000259" key="3">
    <source>
        <dbReference type="Pfam" id="PF21074"/>
    </source>
</evidence>
<dbReference type="EMBL" id="JAJISD010000003">
    <property type="protein sequence ID" value="MCC8429252.1"/>
    <property type="molecule type" value="Genomic_DNA"/>
</dbReference>
<dbReference type="InterPro" id="IPR036291">
    <property type="entry name" value="NAD(P)-bd_dom_sf"/>
</dbReference>
<sequence>MANSSTPRVYGLDAICAAALQPGGEEGAHFTRRLFSRVSDKDLAAAPVDQRAAAAISLLAFARRRLPGVAKVRIFNPALGDHGFESRHTIVQIVNDDMPFLVDSIANEFNRREIAVHLLAHPVMAARRDLDGDLVGIALEAGERARPESMMHIEIDRQSDPVLLDEIAAALTRVLAEVRLAVDDWAAMRRACLDAILDLAPGRAPNFPEYEDFLRWLEANHFTFLGHRRYRYVEDANQPAGLRYEIVPGSALGVLRRDEVRLFEPGVGAGEAMARFARGPHNILVVKTDRPSLVHRSGAMDCVIVKTCDADGRVTGEHRLVGLFTSAAYHAPVHDVPLLRGRIESLLRRSGFDRHGHDGKALLAILDSYPRDELFQVDEDTLYDHVLGILQLQERRRVAMFSRLDTVGRFATALVFVPRERFDEALSARFSVLLEKAWNGRVTSVASSVGSNSALVQSLYTLKLNAPEQAAPDLAELERQLMDAATSWNDRLRAALQARLGEAEGRAAARRWRDWFPAVYRESFDASQALSDIAQLQRFVDGSDFGVQVGRRAGMPAHRFALRLFHPRKPIALSDILPLAENLGLRVISEAPFLLRKEGGDEQTHGVAMQVLRVETADKSPVDLDTVGPRFIEAIEKLRAGALENDGLNKLVLGAGLTWREVAIVRTYAKYLRQAGIPFSQEYMERALAAYPKVARLLVDLFAARFDPASGDAASEERTNRVAAIETEFASALEAVGTLDEDRILRRFHNAVHCTLRTNYWQANGSKAWISLKIDSRAIDELPAPRPLVEIFVYSPRMEGIHLRGGRVARGGIRWSDRREDFRTEILGLMKTQMVKNAVIVPVGSKGGFYVKQPPANPQGGVGTREQIQAEGIACYQTLIRGLLDITDNYSDGGIVPPADVVRHDGDDPYLVVAADKGTATFSDIANALAREYGFWLDDAFASGGSAGYDHKKMGITARGAWESVKRHFRELGQDIQQTPFTVAGVGDMSGDVFGNGMLLSPHIRLVAAFDHRHIFIDPAPDPATSLAERQRLFALPRSSWMDYDRSLLSAGGAILDRNAKSVTLSPEARAALGIEAPTMAPLDLMRAILTAPVDLLYFGGIGTYVKAASESHADAGDRANDALRIDAAQVRARVIGEGANLGFTQRGRVEAALAGRKINTDALDNSAGVDTSDHEVNIKIATGGAIASGALASEARDPLLFSMTDEVATLVLRHNYQQSQAISVAEGRAAEEHDRLERFMRALERKGRLDRTVEYLPDTAAMRLRAQNRQPLTRPELCVLLAYAKIDLNEEILASELPDDPRLGDELLRYFPTALQEKFPGAIQGHRLRREITTLQVVNSLVNRGGPTFVHTVAQRTGATGATIAQAFTVVRDAWKLRDLWGDIEALDASLKAEAQLRMLIASQRFLVRTVQWTLRRLPQPLDTTAATAQLGRAVEALGDLRADLVGDAESAALGERAAAFEAMGAPADLARRAAALETLSAAGDLALAAEANGCTIGSAARLYFKLAERLSLALLANAAQKLPRDGLWPAQAALAVQDELAALQADLLRSALRADGGNDCDPDAALAAWSEPRRLALERVDRLLKEDLASAGSIDLAMLSVATAELRTLV</sequence>
<protein>
    <submittedName>
        <fullName evidence="7">NAD-glutamate dehydrogenase</fullName>
    </submittedName>
</protein>
<dbReference type="Pfam" id="PF21076">
    <property type="entry name" value="GDH_ACT2"/>
    <property type="match status" value="1"/>
</dbReference>
<dbReference type="InterPro" id="IPR049058">
    <property type="entry name" value="NAD_Glu_DH_HM2"/>
</dbReference>
<feature type="domain" description="NAD-glutamate dehydrogenase N-terminal ACT1" evidence="4">
    <location>
        <begin position="30"/>
        <end position="171"/>
    </location>
</feature>